<dbReference type="Proteomes" id="UP000235739">
    <property type="component" value="Unassembled WGS sequence"/>
</dbReference>
<dbReference type="GO" id="GO:0009228">
    <property type="term" value="P:thiamine biosynthetic process"/>
    <property type="evidence" value="ECO:0007669"/>
    <property type="project" value="UniProtKB-KW"/>
</dbReference>
<comment type="similarity">
    <text evidence="11">Belongs to the Thz kinase family.</text>
</comment>
<comment type="pathway">
    <text evidence="3 11">Cofactor biosynthesis; thiamine diphosphate biosynthesis; 4-methyl-5-(2-phosphoethyl)-thiazole from 5-(2-hydroxyethyl)-4-methylthiazole: step 1/1.</text>
</comment>
<keyword evidence="5 11" id="KW-0479">Metal-binding</keyword>
<dbReference type="Pfam" id="PF02110">
    <property type="entry name" value="HK"/>
    <property type="match status" value="1"/>
</dbReference>
<name>A0A2N7S0Q7_9MICC</name>
<keyword evidence="9 11" id="KW-0460">Magnesium</keyword>
<evidence type="ECO:0000256" key="8">
    <source>
        <dbReference type="ARBA" id="ARBA00022840"/>
    </source>
</evidence>
<reference evidence="12 13" key="1">
    <citation type="journal article" date="2017" name="Elife">
        <title>Extensive horizontal gene transfer in cheese-associated bacteria.</title>
        <authorList>
            <person name="Bonham K.S."/>
            <person name="Wolfe B.E."/>
            <person name="Dutton R.J."/>
        </authorList>
    </citation>
    <scope>NUCLEOTIDE SEQUENCE [LARGE SCALE GENOMIC DNA]</scope>
    <source>
        <strain evidence="12 13">JB182</strain>
    </source>
</reference>
<dbReference type="GO" id="GO:0000287">
    <property type="term" value="F:magnesium ion binding"/>
    <property type="evidence" value="ECO:0007669"/>
    <property type="project" value="UniProtKB-UniRule"/>
</dbReference>
<dbReference type="SUPFAM" id="SSF53613">
    <property type="entry name" value="Ribokinase-like"/>
    <property type="match status" value="1"/>
</dbReference>
<keyword evidence="6 11" id="KW-0547">Nucleotide-binding</keyword>
<evidence type="ECO:0000256" key="5">
    <source>
        <dbReference type="ARBA" id="ARBA00022723"/>
    </source>
</evidence>
<dbReference type="PRINTS" id="PR01099">
    <property type="entry name" value="HYETHTZKNASE"/>
</dbReference>
<gene>
    <name evidence="11" type="primary">thiM</name>
    <name evidence="12" type="ORF">CIK84_13910</name>
</gene>
<evidence type="ECO:0000256" key="4">
    <source>
        <dbReference type="ARBA" id="ARBA00022679"/>
    </source>
</evidence>
<dbReference type="EC" id="2.7.1.50" evidence="11"/>
<evidence type="ECO:0000256" key="7">
    <source>
        <dbReference type="ARBA" id="ARBA00022777"/>
    </source>
</evidence>
<accession>A0A2N7S0Q7</accession>
<keyword evidence="8 11" id="KW-0067">ATP-binding</keyword>
<dbReference type="NCBIfam" id="NF006830">
    <property type="entry name" value="PRK09355.1"/>
    <property type="match status" value="1"/>
</dbReference>
<feature type="binding site" evidence="11">
    <location>
        <position position="190"/>
    </location>
    <ligand>
        <name>substrate</name>
    </ligand>
</feature>
<protein>
    <recommendedName>
        <fullName evidence="11">Hydroxyethylthiazole kinase</fullName>
        <ecNumber evidence="11">2.7.1.50</ecNumber>
    </recommendedName>
    <alternativeName>
        <fullName evidence="11">4-methyl-5-beta-hydroxyethylthiazole kinase</fullName>
        <shortName evidence="11">TH kinase</shortName>
        <shortName evidence="11">Thz kinase</shortName>
    </alternativeName>
</protein>
<comment type="cofactor">
    <cofactor evidence="2 11">
        <name>Mg(2+)</name>
        <dbReference type="ChEBI" id="CHEBI:18420"/>
    </cofactor>
</comment>
<dbReference type="CDD" id="cd01170">
    <property type="entry name" value="THZ_kinase"/>
    <property type="match status" value="1"/>
</dbReference>
<dbReference type="AlphaFoldDB" id="A0A2N7S0Q7"/>
<dbReference type="GO" id="GO:0005524">
    <property type="term" value="F:ATP binding"/>
    <property type="evidence" value="ECO:0007669"/>
    <property type="project" value="UniProtKB-UniRule"/>
</dbReference>
<evidence type="ECO:0000313" key="12">
    <source>
        <dbReference type="EMBL" id="PMQ19732.1"/>
    </source>
</evidence>
<feature type="binding site" evidence="11">
    <location>
        <position position="42"/>
    </location>
    <ligand>
        <name>substrate</name>
    </ligand>
</feature>
<proteinExistence type="inferred from homology"/>
<dbReference type="OMA" id="KRPLVHN"/>
<dbReference type="InterPro" id="IPR029056">
    <property type="entry name" value="Ribokinase-like"/>
</dbReference>
<dbReference type="GeneID" id="303183680"/>
<feature type="binding site" evidence="11">
    <location>
        <position position="163"/>
    </location>
    <ligand>
        <name>ATP</name>
        <dbReference type="ChEBI" id="CHEBI:30616"/>
    </ligand>
</feature>
<comment type="catalytic activity">
    <reaction evidence="1 11">
        <text>5-(2-hydroxyethyl)-4-methylthiazole + ATP = 4-methyl-5-(2-phosphooxyethyl)-thiazole + ADP + H(+)</text>
        <dbReference type="Rhea" id="RHEA:24212"/>
        <dbReference type="ChEBI" id="CHEBI:15378"/>
        <dbReference type="ChEBI" id="CHEBI:17957"/>
        <dbReference type="ChEBI" id="CHEBI:30616"/>
        <dbReference type="ChEBI" id="CHEBI:58296"/>
        <dbReference type="ChEBI" id="CHEBI:456216"/>
        <dbReference type="EC" id="2.7.1.50"/>
    </reaction>
</comment>
<dbReference type="EMBL" id="PNQX01000002">
    <property type="protein sequence ID" value="PMQ19732.1"/>
    <property type="molecule type" value="Genomic_DNA"/>
</dbReference>
<keyword evidence="4 11" id="KW-0808">Transferase</keyword>
<organism evidence="12 13">
    <name type="scientific">Glutamicibacter arilaitensis</name>
    <dbReference type="NCBI Taxonomy" id="256701"/>
    <lineage>
        <taxon>Bacteria</taxon>
        <taxon>Bacillati</taxon>
        <taxon>Actinomycetota</taxon>
        <taxon>Actinomycetes</taxon>
        <taxon>Micrococcales</taxon>
        <taxon>Micrococcaceae</taxon>
        <taxon>Glutamicibacter</taxon>
    </lineage>
</organism>
<evidence type="ECO:0000256" key="1">
    <source>
        <dbReference type="ARBA" id="ARBA00001771"/>
    </source>
</evidence>
<dbReference type="GO" id="GO:0004417">
    <property type="term" value="F:hydroxyethylthiazole kinase activity"/>
    <property type="evidence" value="ECO:0007669"/>
    <property type="project" value="UniProtKB-UniRule"/>
</dbReference>
<evidence type="ECO:0000256" key="6">
    <source>
        <dbReference type="ARBA" id="ARBA00022741"/>
    </source>
</evidence>
<evidence type="ECO:0000256" key="3">
    <source>
        <dbReference type="ARBA" id="ARBA00004868"/>
    </source>
</evidence>
<dbReference type="RefSeq" id="WP_013347455.1">
    <property type="nucleotide sequence ID" value="NZ_JABUYH010000019.1"/>
</dbReference>
<dbReference type="Gene3D" id="3.40.1190.20">
    <property type="match status" value="1"/>
</dbReference>
<evidence type="ECO:0000256" key="10">
    <source>
        <dbReference type="ARBA" id="ARBA00022977"/>
    </source>
</evidence>
<keyword evidence="7 11" id="KW-0418">Kinase</keyword>
<evidence type="ECO:0000256" key="9">
    <source>
        <dbReference type="ARBA" id="ARBA00022842"/>
    </source>
</evidence>
<evidence type="ECO:0000256" key="11">
    <source>
        <dbReference type="HAMAP-Rule" id="MF_00228"/>
    </source>
</evidence>
<dbReference type="PIRSF" id="PIRSF000513">
    <property type="entry name" value="Thz_kinase"/>
    <property type="match status" value="1"/>
</dbReference>
<comment type="function">
    <text evidence="11">Catalyzes the phosphorylation of the hydroxyl group of 4-methyl-5-beta-hydroxyethylthiazole (THZ).</text>
</comment>
<sequence length="264" mass="26875">MALHAVAQKYRQQSPLVFCLTNTVVSNFTANVLLASGASPAMTDLPGEAGPFAQAASAVLVNLGTPSTEQLTAMEEAVQSASAAGTPWVLDPVAVGALPVRTEFARRIVRQRPTLIRGNASEILALAGRQSASRGVDALDEVSAALAAGRELATEHDCVVAISGQADAIIDATRTVLVHTNGIGLTRMTGGGCALGAVCAGMVAVHDDPFEATIAAHGFYGLAAEKALAGSSGPGSFAVAFLDALSAADPGELKTLKYEELNHA</sequence>
<dbReference type="InterPro" id="IPR000417">
    <property type="entry name" value="Hyethyz_kinase"/>
</dbReference>
<feature type="binding site" evidence="11">
    <location>
        <position position="117"/>
    </location>
    <ligand>
        <name>ATP</name>
        <dbReference type="ChEBI" id="CHEBI:30616"/>
    </ligand>
</feature>
<dbReference type="HAMAP" id="MF_00228">
    <property type="entry name" value="Thz_kinase"/>
    <property type="match status" value="1"/>
</dbReference>
<evidence type="ECO:0000313" key="13">
    <source>
        <dbReference type="Proteomes" id="UP000235739"/>
    </source>
</evidence>
<comment type="caution">
    <text evidence="12">The sequence shown here is derived from an EMBL/GenBank/DDBJ whole genome shotgun (WGS) entry which is preliminary data.</text>
</comment>
<keyword evidence="10 11" id="KW-0784">Thiamine biosynthesis</keyword>
<dbReference type="UniPathway" id="UPA00060">
    <property type="reaction ID" value="UER00139"/>
</dbReference>
<evidence type="ECO:0000256" key="2">
    <source>
        <dbReference type="ARBA" id="ARBA00001946"/>
    </source>
</evidence>
<dbReference type="GO" id="GO:0009229">
    <property type="term" value="P:thiamine diphosphate biosynthetic process"/>
    <property type="evidence" value="ECO:0007669"/>
    <property type="project" value="UniProtKB-UniRule"/>
</dbReference>